<accession>A0A433D9C2</accession>
<feature type="non-terminal residue" evidence="2">
    <location>
        <position position="87"/>
    </location>
</feature>
<comment type="caution">
    <text evidence="2">The sequence shown here is derived from an EMBL/GenBank/DDBJ whole genome shotgun (WGS) entry which is preliminary data.</text>
</comment>
<sequence>MSADSSMNANWNRSQGRLNATFKTSRTSPIGDDNKERDISLGQKRPCGTIHGDENDESDRDDSPCESAKKRLREPRKPNQKKCRSAR</sequence>
<feature type="compositionally biased region" description="Basic residues" evidence="1">
    <location>
        <begin position="70"/>
        <end position="87"/>
    </location>
</feature>
<proteinExistence type="predicted"/>
<feature type="region of interest" description="Disordered" evidence="1">
    <location>
        <begin position="1"/>
        <end position="87"/>
    </location>
</feature>
<evidence type="ECO:0000256" key="1">
    <source>
        <dbReference type="SAM" id="MobiDB-lite"/>
    </source>
</evidence>
<feature type="compositionally biased region" description="Polar residues" evidence="1">
    <location>
        <begin position="1"/>
        <end position="28"/>
    </location>
</feature>
<protein>
    <submittedName>
        <fullName evidence="2">Uncharacterized protein</fullName>
    </submittedName>
</protein>
<organism evidence="2 3">
    <name type="scientific">Jimgerdemannia flammicorona</name>
    <dbReference type="NCBI Taxonomy" id="994334"/>
    <lineage>
        <taxon>Eukaryota</taxon>
        <taxon>Fungi</taxon>
        <taxon>Fungi incertae sedis</taxon>
        <taxon>Mucoromycota</taxon>
        <taxon>Mucoromycotina</taxon>
        <taxon>Endogonomycetes</taxon>
        <taxon>Endogonales</taxon>
        <taxon>Endogonaceae</taxon>
        <taxon>Jimgerdemannia</taxon>
    </lineage>
</organism>
<keyword evidence="3" id="KW-1185">Reference proteome</keyword>
<evidence type="ECO:0000313" key="3">
    <source>
        <dbReference type="Proteomes" id="UP000268093"/>
    </source>
</evidence>
<dbReference type="Proteomes" id="UP000268093">
    <property type="component" value="Unassembled WGS sequence"/>
</dbReference>
<reference evidence="2 3" key="1">
    <citation type="journal article" date="2018" name="New Phytol.">
        <title>Phylogenomics of Endogonaceae and evolution of mycorrhizas within Mucoromycota.</title>
        <authorList>
            <person name="Chang Y."/>
            <person name="Desiro A."/>
            <person name="Na H."/>
            <person name="Sandor L."/>
            <person name="Lipzen A."/>
            <person name="Clum A."/>
            <person name="Barry K."/>
            <person name="Grigoriev I.V."/>
            <person name="Martin F.M."/>
            <person name="Stajich J.E."/>
            <person name="Smith M.E."/>
            <person name="Bonito G."/>
            <person name="Spatafora J.W."/>
        </authorList>
    </citation>
    <scope>NUCLEOTIDE SEQUENCE [LARGE SCALE GENOMIC DNA]</scope>
    <source>
        <strain evidence="2 3">GMNB39</strain>
    </source>
</reference>
<gene>
    <name evidence="2" type="ORF">BC936DRAFT_145694</name>
</gene>
<evidence type="ECO:0000313" key="2">
    <source>
        <dbReference type="EMBL" id="RUP47474.1"/>
    </source>
</evidence>
<dbReference type="AlphaFoldDB" id="A0A433D9C2"/>
<dbReference type="EMBL" id="RBNI01004468">
    <property type="protein sequence ID" value="RUP47474.1"/>
    <property type="molecule type" value="Genomic_DNA"/>
</dbReference>
<name>A0A433D9C2_9FUNG</name>